<reference evidence="4" key="1">
    <citation type="journal article" date="2014" name="PLoS ONE">
        <title>Transcriptome-Based Identification of ABC Transporters in the Western Tarnished Plant Bug Lygus hesperus.</title>
        <authorList>
            <person name="Hull J.J."/>
            <person name="Chaney K."/>
            <person name="Geib S.M."/>
            <person name="Fabrick J.A."/>
            <person name="Brent C.S."/>
            <person name="Walsh D."/>
            <person name="Lavine L.C."/>
        </authorList>
    </citation>
    <scope>NUCLEOTIDE SEQUENCE</scope>
</reference>
<comment type="similarity">
    <text evidence="3">Belongs to the SAAL1 family.</text>
</comment>
<name>A0A0A9YZH4_LYGHE</name>
<protein>
    <submittedName>
        <fullName evidence="4">Protein saal1</fullName>
    </submittedName>
</protein>
<evidence type="ECO:0000313" key="4">
    <source>
        <dbReference type="EMBL" id="JAG36493.1"/>
    </source>
</evidence>
<dbReference type="EMBL" id="GDHC01015181">
    <property type="protein sequence ID" value="JAQ03448.1"/>
    <property type="molecule type" value="Transcribed_RNA"/>
</dbReference>
<evidence type="ECO:0000256" key="2">
    <source>
        <dbReference type="ARBA" id="ARBA00023242"/>
    </source>
</evidence>
<dbReference type="Gene3D" id="1.25.10.10">
    <property type="entry name" value="Leucine-rich Repeat Variant"/>
    <property type="match status" value="1"/>
</dbReference>
<dbReference type="PANTHER" id="PTHR23424">
    <property type="entry name" value="SERUM AMYLOID A"/>
    <property type="match status" value="1"/>
</dbReference>
<dbReference type="InterPro" id="IPR016024">
    <property type="entry name" value="ARM-type_fold"/>
</dbReference>
<dbReference type="PANTHER" id="PTHR23424:SF23">
    <property type="entry name" value="PROTEIN SAAL1"/>
    <property type="match status" value="1"/>
</dbReference>
<evidence type="ECO:0000313" key="5">
    <source>
        <dbReference type="EMBL" id="JAG36494.1"/>
    </source>
</evidence>
<dbReference type="AlphaFoldDB" id="A0A0A9YZH4"/>
<accession>A0A0A9YZH4</accession>
<organism evidence="4">
    <name type="scientific">Lygus hesperus</name>
    <name type="common">Western plant bug</name>
    <dbReference type="NCBI Taxonomy" id="30085"/>
    <lineage>
        <taxon>Eukaryota</taxon>
        <taxon>Metazoa</taxon>
        <taxon>Ecdysozoa</taxon>
        <taxon>Arthropoda</taxon>
        <taxon>Hexapoda</taxon>
        <taxon>Insecta</taxon>
        <taxon>Pterygota</taxon>
        <taxon>Neoptera</taxon>
        <taxon>Paraneoptera</taxon>
        <taxon>Hemiptera</taxon>
        <taxon>Heteroptera</taxon>
        <taxon>Panheteroptera</taxon>
        <taxon>Cimicomorpha</taxon>
        <taxon>Miridae</taxon>
        <taxon>Mirini</taxon>
        <taxon>Lygus</taxon>
    </lineage>
</organism>
<evidence type="ECO:0000313" key="6">
    <source>
        <dbReference type="EMBL" id="JAQ03448.1"/>
    </source>
</evidence>
<gene>
    <name evidence="4" type="primary">saal1_0</name>
    <name evidence="6" type="synonym">saal1</name>
    <name evidence="5" type="synonym">saal1_1</name>
    <name evidence="4" type="ORF">CM83_49302</name>
    <name evidence="5" type="ORF">CM83_49304</name>
    <name evidence="6" type="ORF">g.64301</name>
</gene>
<dbReference type="InterPro" id="IPR011989">
    <property type="entry name" value="ARM-like"/>
</dbReference>
<dbReference type="EMBL" id="GBHO01007110">
    <property type="protein sequence ID" value="JAG36494.1"/>
    <property type="molecule type" value="Transcribed_RNA"/>
</dbReference>
<reference evidence="4" key="2">
    <citation type="submission" date="2014-07" db="EMBL/GenBank/DDBJ databases">
        <authorList>
            <person name="Hull J."/>
        </authorList>
    </citation>
    <scope>NUCLEOTIDE SEQUENCE</scope>
</reference>
<sequence length="410" mass="46321">MDAEEVQKDEHNFNPSVEDVEVEDLEKMKGDAIGNTMYSERWVLQILIKFTKLFDTDFDDELEVEFCSLWDMTVEKDVVDFLMKHDILAIMSCALRPLCRKDNSRLTEIIVGIVGNLCCHEPVRVELAKRTDLVFPLIGLLEDSDPSVLTQLIRLFHCCAWDLVSESVTSTSPHWLEGPINSGQLTNLFAFILKSSTNEELICAVLEFLNTMSSLEVNDKDFSQYFCTPEMISGMTDGWHQLFNSWSPEDEFPNKVLTKAAAHWTTTLSAFAGHEGGRELMYENGTDLGHILMTIARRPLESVDAILISTVTLLEILIKVYFNGSVLKRLLEVLNVLYQNQGDVSDSTSNADNLDAALQDSIESYCTSVFLAVSRPTLNYILSDCSENHVLLFWKTISDRQTEESGERAI</sequence>
<evidence type="ECO:0000256" key="1">
    <source>
        <dbReference type="ARBA" id="ARBA00004123"/>
    </source>
</evidence>
<dbReference type="SUPFAM" id="SSF48371">
    <property type="entry name" value="ARM repeat"/>
    <property type="match status" value="1"/>
</dbReference>
<comment type="subcellular location">
    <subcellularLocation>
        <location evidence="1">Nucleus</location>
    </subcellularLocation>
</comment>
<dbReference type="GO" id="GO:0005654">
    <property type="term" value="C:nucleoplasm"/>
    <property type="evidence" value="ECO:0007669"/>
    <property type="project" value="TreeGrafter"/>
</dbReference>
<dbReference type="EMBL" id="GBHO01007111">
    <property type="protein sequence ID" value="JAG36493.1"/>
    <property type="molecule type" value="Transcribed_RNA"/>
</dbReference>
<keyword evidence="2" id="KW-0539">Nucleus</keyword>
<proteinExistence type="inferred from homology"/>
<reference evidence="6" key="3">
    <citation type="journal article" date="2016" name="Gigascience">
        <title>De novo construction of an expanded transcriptome assembly for the western tarnished plant bug, Lygus hesperus.</title>
        <authorList>
            <person name="Tassone E.E."/>
            <person name="Geib S.M."/>
            <person name="Hall B."/>
            <person name="Fabrick J.A."/>
            <person name="Brent C.S."/>
            <person name="Hull J.J."/>
        </authorList>
    </citation>
    <scope>NUCLEOTIDE SEQUENCE</scope>
</reference>
<evidence type="ECO:0000256" key="3">
    <source>
        <dbReference type="ARBA" id="ARBA00038401"/>
    </source>
</evidence>
<dbReference type="InterPro" id="IPR052464">
    <property type="entry name" value="Synovial_Prolif_Regulator"/>
</dbReference>